<dbReference type="Proteomes" id="UP001433268">
    <property type="component" value="Unassembled WGS sequence"/>
</dbReference>
<organism evidence="2 3">
    <name type="scientific">Apiospora hydei</name>
    <dbReference type="NCBI Taxonomy" id="1337664"/>
    <lineage>
        <taxon>Eukaryota</taxon>
        <taxon>Fungi</taxon>
        <taxon>Dikarya</taxon>
        <taxon>Ascomycota</taxon>
        <taxon>Pezizomycotina</taxon>
        <taxon>Sordariomycetes</taxon>
        <taxon>Xylariomycetidae</taxon>
        <taxon>Amphisphaeriales</taxon>
        <taxon>Apiosporaceae</taxon>
        <taxon>Apiospora</taxon>
    </lineage>
</organism>
<evidence type="ECO:0000256" key="1">
    <source>
        <dbReference type="SAM" id="MobiDB-lite"/>
    </source>
</evidence>
<evidence type="ECO:0000313" key="3">
    <source>
        <dbReference type="Proteomes" id="UP001433268"/>
    </source>
</evidence>
<comment type="caution">
    <text evidence="2">The sequence shown here is derived from an EMBL/GenBank/DDBJ whole genome shotgun (WGS) entry which is preliminary data.</text>
</comment>
<gene>
    <name evidence="2" type="ORF">PG997_012575</name>
</gene>
<name>A0ABR1V3T9_9PEZI</name>
<accession>A0ABR1V3T9</accession>
<feature type="compositionally biased region" description="Basic and acidic residues" evidence="1">
    <location>
        <begin position="40"/>
        <end position="49"/>
    </location>
</feature>
<proteinExistence type="predicted"/>
<dbReference type="EMBL" id="JAQQWN010000009">
    <property type="protein sequence ID" value="KAK8065828.1"/>
    <property type="molecule type" value="Genomic_DNA"/>
</dbReference>
<protein>
    <submittedName>
        <fullName evidence="2">Uncharacterized protein</fullName>
    </submittedName>
</protein>
<reference evidence="2 3" key="1">
    <citation type="submission" date="2023-01" db="EMBL/GenBank/DDBJ databases">
        <title>Analysis of 21 Apiospora genomes using comparative genomics revels a genus with tremendous synthesis potential of carbohydrate active enzymes and secondary metabolites.</title>
        <authorList>
            <person name="Sorensen T."/>
        </authorList>
    </citation>
    <scope>NUCLEOTIDE SEQUENCE [LARGE SCALE GENOMIC DNA]</scope>
    <source>
        <strain evidence="2 3">CBS 114990</strain>
    </source>
</reference>
<dbReference type="RefSeq" id="XP_066662581.1">
    <property type="nucleotide sequence ID" value="XM_066816889.1"/>
</dbReference>
<keyword evidence="3" id="KW-1185">Reference proteome</keyword>
<evidence type="ECO:0000313" key="2">
    <source>
        <dbReference type="EMBL" id="KAK8065828.1"/>
    </source>
</evidence>
<dbReference type="GeneID" id="92049949"/>
<feature type="region of interest" description="Disordered" evidence="1">
    <location>
        <begin position="24"/>
        <end position="49"/>
    </location>
</feature>
<sequence>MDFRTVWEQRSDVGPHLSCQLPSSRGYVTLNPTSDGEQEGETHGLFDKAETRPLKTASGLEFTCVLEELYDYM</sequence>